<evidence type="ECO:0008006" key="3">
    <source>
        <dbReference type="Google" id="ProtNLM"/>
    </source>
</evidence>
<gene>
    <name evidence="1" type="ORF">DSL64_28230</name>
</gene>
<comment type="caution">
    <text evidence="1">The sequence shown here is derived from an EMBL/GenBank/DDBJ whole genome shotgun (WGS) entry which is preliminary data.</text>
</comment>
<accession>A0A3D8Y3S3</accession>
<protein>
    <recommendedName>
        <fullName evidence="3">Lipoprotein</fullName>
    </recommendedName>
</protein>
<evidence type="ECO:0000313" key="2">
    <source>
        <dbReference type="Proteomes" id="UP000256373"/>
    </source>
</evidence>
<dbReference type="PROSITE" id="PS51257">
    <property type="entry name" value="PROKAR_LIPOPROTEIN"/>
    <property type="match status" value="1"/>
</dbReference>
<keyword evidence="2" id="KW-1185">Reference proteome</keyword>
<dbReference type="Proteomes" id="UP000256373">
    <property type="component" value="Unassembled WGS sequence"/>
</dbReference>
<dbReference type="AlphaFoldDB" id="A0A3D8Y3S3"/>
<dbReference type="EMBL" id="QNUL01000047">
    <property type="protein sequence ID" value="REA55448.1"/>
    <property type="molecule type" value="Genomic_DNA"/>
</dbReference>
<proteinExistence type="predicted"/>
<sequence>MKNTVLTVMLSLAFIGTGCLTNEQVEPEIIIEPVALIPVSRDSITVGGHLGIKIDADAEDVYEILKSLPEGSGIRYVNVVGNIFSNVQQLDNRIHLYESIFLDEQKGTDSGVQIAFKEGKVSSIYLNNGNKLAQWPLKENQSASVRIGDASDALYGKLVKIQGKSSYANKFQRISMFTKDLWSHYDPIMTDSPQWYLRYAVEPKLYEHIQIYFESGKVKYLLVTRELDPS</sequence>
<organism evidence="1 2">
    <name type="scientific">Dyadobacter luteus</name>
    <dbReference type="NCBI Taxonomy" id="2259619"/>
    <lineage>
        <taxon>Bacteria</taxon>
        <taxon>Pseudomonadati</taxon>
        <taxon>Bacteroidota</taxon>
        <taxon>Cytophagia</taxon>
        <taxon>Cytophagales</taxon>
        <taxon>Spirosomataceae</taxon>
        <taxon>Dyadobacter</taxon>
    </lineage>
</organism>
<dbReference type="OrthoDB" id="795899at2"/>
<reference evidence="1 2" key="1">
    <citation type="submission" date="2018-07" db="EMBL/GenBank/DDBJ databases">
        <title>Dyadobacter roseus sp. nov., isolated from rose rhizosphere soil.</title>
        <authorList>
            <person name="Chen L."/>
        </authorList>
    </citation>
    <scope>NUCLEOTIDE SEQUENCE [LARGE SCALE GENOMIC DNA]</scope>
    <source>
        <strain evidence="1 2">RS19</strain>
    </source>
</reference>
<dbReference type="RefSeq" id="WP_115834320.1">
    <property type="nucleotide sequence ID" value="NZ_QNUL01000047.1"/>
</dbReference>
<evidence type="ECO:0000313" key="1">
    <source>
        <dbReference type="EMBL" id="REA55448.1"/>
    </source>
</evidence>
<name>A0A3D8Y3S3_9BACT</name>